<dbReference type="EMBL" id="KU188325">
    <property type="protein sequence ID" value="ANS72663.1"/>
    <property type="molecule type" value="Genomic_DNA"/>
</dbReference>
<evidence type="ECO:0000256" key="2">
    <source>
        <dbReference type="ARBA" id="ARBA00008892"/>
    </source>
</evidence>
<evidence type="ECO:0000313" key="14">
    <source>
        <dbReference type="EMBL" id="ANS72663.1"/>
    </source>
</evidence>
<dbReference type="GO" id="GO:0031966">
    <property type="term" value="C:mitochondrial membrane"/>
    <property type="evidence" value="ECO:0007669"/>
    <property type="project" value="UniProtKB-SubCell"/>
</dbReference>
<keyword evidence="9 12" id="KW-0406">Ion transport</keyword>
<evidence type="ECO:0000256" key="11">
    <source>
        <dbReference type="ARBA" id="ARBA00023136"/>
    </source>
</evidence>
<keyword evidence="8 13" id="KW-1133">Transmembrane helix</keyword>
<dbReference type="GO" id="GO:0015986">
    <property type="term" value="P:proton motive force-driven ATP synthesis"/>
    <property type="evidence" value="ECO:0007669"/>
    <property type="project" value="InterPro"/>
</dbReference>
<name>A0A3Q8AMC3_9EUCA</name>
<reference evidence="14" key="1">
    <citation type="submission" date="2015-11" db="EMBL/GenBank/DDBJ databases">
        <title>Complete mitochondrial genome of Spongicola levigatus.</title>
        <authorList>
            <person name="Tan M.H."/>
            <person name="Gan H.M."/>
            <person name="Bracken-Grissom H."/>
            <person name="Chan T.Y."/>
            <person name="Rahman S."/>
            <person name="Austin C.M."/>
        </authorList>
    </citation>
    <scope>NUCLEOTIDE SEQUENCE</scope>
</reference>
<dbReference type="AlphaFoldDB" id="A0A3Q8AMC3"/>
<comment type="subcellular location">
    <subcellularLocation>
        <location evidence="1 12">Mitochondrion membrane</location>
        <topology evidence="1 12">Single-pass membrane protein</topology>
    </subcellularLocation>
</comment>
<dbReference type="InterPro" id="IPR001421">
    <property type="entry name" value="ATP8_metazoa"/>
</dbReference>
<dbReference type="GO" id="GO:0015078">
    <property type="term" value="F:proton transmembrane transporter activity"/>
    <property type="evidence" value="ECO:0007669"/>
    <property type="project" value="InterPro"/>
</dbReference>
<evidence type="ECO:0000256" key="13">
    <source>
        <dbReference type="SAM" id="Phobius"/>
    </source>
</evidence>
<dbReference type="Pfam" id="PF00895">
    <property type="entry name" value="ATP-synt_8"/>
    <property type="match status" value="1"/>
</dbReference>
<keyword evidence="10 12" id="KW-0496">Mitochondrion</keyword>
<gene>
    <name evidence="14" type="primary">ATP8</name>
</gene>
<proteinExistence type="inferred from homology"/>
<comment type="similarity">
    <text evidence="2 12">Belongs to the ATPase protein 8 family.</text>
</comment>
<keyword evidence="7 12" id="KW-0375">Hydrogen ion transport</keyword>
<keyword evidence="4 12" id="KW-0813">Transport</keyword>
<keyword evidence="5 12" id="KW-0138">CF(0)</keyword>
<evidence type="ECO:0000256" key="8">
    <source>
        <dbReference type="ARBA" id="ARBA00022989"/>
    </source>
</evidence>
<evidence type="ECO:0000256" key="5">
    <source>
        <dbReference type="ARBA" id="ARBA00022547"/>
    </source>
</evidence>
<evidence type="ECO:0000256" key="6">
    <source>
        <dbReference type="ARBA" id="ARBA00022692"/>
    </source>
</evidence>
<evidence type="ECO:0000256" key="10">
    <source>
        <dbReference type="ARBA" id="ARBA00023128"/>
    </source>
</evidence>
<protein>
    <recommendedName>
        <fullName evidence="12">ATP synthase complex subunit 8</fullName>
    </recommendedName>
</protein>
<evidence type="ECO:0000256" key="4">
    <source>
        <dbReference type="ARBA" id="ARBA00022448"/>
    </source>
</evidence>
<evidence type="ECO:0000256" key="7">
    <source>
        <dbReference type="ARBA" id="ARBA00022781"/>
    </source>
</evidence>
<evidence type="ECO:0000256" key="12">
    <source>
        <dbReference type="RuleBase" id="RU003661"/>
    </source>
</evidence>
<evidence type="ECO:0000256" key="1">
    <source>
        <dbReference type="ARBA" id="ARBA00004304"/>
    </source>
</evidence>
<dbReference type="GO" id="GO:0045259">
    <property type="term" value="C:proton-transporting ATP synthase complex"/>
    <property type="evidence" value="ECO:0007669"/>
    <property type="project" value="UniProtKB-KW"/>
</dbReference>
<evidence type="ECO:0000256" key="3">
    <source>
        <dbReference type="ARBA" id="ARBA00011291"/>
    </source>
</evidence>
<accession>A0A3Q8AMC3</accession>
<comment type="subunit">
    <text evidence="3">F-type ATPases have 2 components, CF(1) - the catalytic core - and CF(0) - the membrane proton channel.</text>
</comment>
<keyword evidence="11 13" id="KW-0472">Membrane</keyword>
<organism evidence="14">
    <name type="scientific">Spongicola levigatus</name>
    <dbReference type="NCBI Taxonomy" id="1873861"/>
    <lineage>
        <taxon>Eukaryota</taxon>
        <taxon>Metazoa</taxon>
        <taxon>Ecdysozoa</taxon>
        <taxon>Arthropoda</taxon>
        <taxon>Crustacea</taxon>
        <taxon>Multicrustacea</taxon>
        <taxon>Malacostraca</taxon>
        <taxon>Eumalacostraca</taxon>
        <taxon>Eucarida</taxon>
        <taxon>Decapoda</taxon>
        <taxon>Pleocyemata</taxon>
        <taxon>Stenopodidea</taxon>
        <taxon>Spongicolidae</taxon>
        <taxon>Spongicola</taxon>
    </lineage>
</organism>
<sequence length="52" mass="6467">MPQMAPMLWLYLFIYFIATYIMFMILNFFSKPPIMAQLKKTHKPHMNLNWKW</sequence>
<geneLocation type="mitochondrion" evidence="14"/>
<evidence type="ECO:0000256" key="9">
    <source>
        <dbReference type="ARBA" id="ARBA00023065"/>
    </source>
</evidence>
<feature type="transmembrane region" description="Helical" evidence="13">
    <location>
        <begin position="6"/>
        <end position="29"/>
    </location>
</feature>
<keyword evidence="6 12" id="KW-0812">Transmembrane</keyword>